<evidence type="ECO:0000259" key="4">
    <source>
        <dbReference type="PROSITE" id="PS50097"/>
    </source>
</evidence>
<evidence type="ECO:0000313" key="6">
    <source>
        <dbReference type="Proteomes" id="UP001300502"/>
    </source>
</evidence>
<organism evidence="5 6">
    <name type="scientific">Galdieria yellowstonensis</name>
    <dbReference type="NCBI Taxonomy" id="3028027"/>
    <lineage>
        <taxon>Eukaryota</taxon>
        <taxon>Rhodophyta</taxon>
        <taxon>Bangiophyceae</taxon>
        <taxon>Galdieriales</taxon>
        <taxon>Galdieriaceae</taxon>
        <taxon>Galdieria</taxon>
    </lineage>
</organism>
<feature type="repeat" description="RCC1" evidence="2">
    <location>
        <begin position="52"/>
        <end position="105"/>
    </location>
</feature>
<dbReference type="InterPro" id="IPR000210">
    <property type="entry name" value="BTB/POZ_dom"/>
</dbReference>
<feature type="repeat" description="RCC1" evidence="2">
    <location>
        <begin position="250"/>
        <end position="305"/>
    </location>
</feature>
<accession>A0AAV9I7J4</accession>
<evidence type="ECO:0000256" key="2">
    <source>
        <dbReference type="PROSITE-ProRule" id="PRU00235"/>
    </source>
</evidence>
<evidence type="ECO:0000256" key="3">
    <source>
        <dbReference type="SAM" id="MobiDB-lite"/>
    </source>
</evidence>
<dbReference type="Pfam" id="PF07707">
    <property type="entry name" value="BACK"/>
    <property type="match status" value="1"/>
</dbReference>
<dbReference type="Proteomes" id="UP001300502">
    <property type="component" value="Unassembled WGS sequence"/>
</dbReference>
<dbReference type="InterPro" id="IPR011705">
    <property type="entry name" value="BACK"/>
</dbReference>
<name>A0AAV9I7J4_9RHOD</name>
<dbReference type="SUPFAM" id="SSF50985">
    <property type="entry name" value="RCC1/BLIP-II"/>
    <property type="match status" value="1"/>
</dbReference>
<dbReference type="InterPro" id="IPR058923">
    <property type="entry name" value="RCC1-like_dom"/>
</dbReference>
<dbReference type="InterPro" id="IPR051709">
    <property type="entry name" value="Ub-ligase/GTPase-reg"/>
</dbReference>
<evidence type="ECO:0000256" key="1">
    <source>
        <dbReference type="ARBA" id="ARBA00022737"/>
    </source>
</evidence>
<feature type="repeat" description="RCC1" evidence="2">
    <location>
        <begin position="359"/>
        <end position="410"/>
    </location>
</feature>
<dbReference type="AlphaFoldDB" id="A0AAV9I7J4"/>
<dbReference type="PROSITE" id="PS50012">
    <property type="entry name" value="RCC1_3"/>
    <property type="match status" value="7"/>
</dbReference>
<keyword evidence="6" id="KW-1185">Reference proteome</keyword>
<dbReference type="PANTHER" id="PTHR45622">
    <property type="entry name" value="UBIQUITIN-PROTEIN LIGASE E3A-RELATED"/>
    <property type="match status" value="1"/>
</dbReference>
<feature type="repeat" description="RCC1" evidence="2">
    <location>
        <begin position="106"/>
        <end position="196"/>
    </location>
</feature>
<dbReference type="Gene3D" id="2.130.10.30">
    <property type="entry name" value="Regulator of chromosome condensation 1/beta-lactamase-inhibitor protein II"/>
    <property type="match status" value="3"/>
</dbReference>
<dbReference type="SMART" id="SM00225">
    <property type="entry name" value="BTB"/>
    <property type="match status" value="1"/>
</dbReference>
<protein>
    <recommendedName>
        <fullName evidence="4">BTB domain-containing protein</fullName>
    </recommendedName>
</protein>
<dbReference type="GO" id="GO:0005737">
    <property type="term" value="C:cytoplasm"/>
    <property type="evidence" value="ECO:0007669"/>
    <property type="project" value="TreeGrafter"/>
</dbReference>
<gene>
    <name evidence="5" type="ORF">GAYE_PCTG32G0772</name>
</gene>
<feature type="domain" description="BTB" evidence="4">
    <location>
        <begin position="487"/>
        <end position="556"/>
    </location>
</feature>
<dbReference type="InterPro" id="IPR000408">
    <property type="entry name" value="Reg_chr_condens"/>
</dbReference>
<proteinExistence type="predicted"/>
<feature type="repeat" description="RCC1" evidence="2">
    <location>
        <begin position="307"/>
        <end position="358"/>
    </location>
</feature>
<dbReference type="PANTHER" id="PTHR45622:SF70">
    <property type="entry name" value="SECRETION-REGULATING GUANINE NUCLEOTIDE EXCHANGE FACTOR"/>
    <property type="match status" value="1"/>
</dbReference>
<feature type="repeat" description="RCC1" evidence="2">
    <location>
        <begin position="197"/>
        <end position="249"/>
    </location>
</feature>
<reference evidence="5 6" key="1">
    <citation type="submission" date="2022-07" db="EMBL/GenBank/DDBJ databases">
        <title>Genome-wide signatures of adaptation to extreme environments.</title>
        <authorList>
            <person name="Cho C.H."/>
            <person name="Yoon H.S."/>
        </authorList>
    </citation>
    <scope>NUCLEOTIDE SEQUENCE [LARGE SCALE GENOMIC DNA]</scope>
    <source>
        <strain evidence="5 6">108.79 E11</strain>
    </source>
</reference>
<dbReference type="CDD" id="cd14733">
    <property type="entry name" value="BACK"/>
    <property type="match status" value="1"/>
</dbReference>
<dbReference type="Pfam" id="PF00651">
    <property type="entry name" value="BTB"/>
    <property type="match status" value="1"/>
</dbReference>
<dbReference type="Gene3D" id="1.25.40.420">
    <property type="match status" value="1"/>
</dbReference>
<sequence>MTDGLCEHSVSSYSKDSDSASGVTSTSFRERDKSSVVDNSIHLLENDNHRLQGVFSFGDNSEGCCGLGSLENTRQPVPAHVATLANKKVVQVVCGHRHVLVLTMEGEVYSFGSNKFGECGTGVASSTPIPSPVPITTINYDERGCSLDDEGRVQTVGERIPKKASIPVYTKNGNTKIRRVVYIAAGYSTSFALTDDDRVYVWGRNESAALGLGISGGCVHTPVMNPYLSGLSLVEIASGGAHGLALTKQGHIYGWGGNSFGQAGFPAGSGASSVITCPTIISSLQCARFSRISCGKDISFAVSIEDDEVWAFGYNAHGELGLGHMNPVAEPQQVIGLQSKGIIQIAAGIRHVLALSSSELVYAWGENNYGQLGDGTVENSTLIKEIHILRNRRIVQVSVSECASFAVSIHGELFVWGSNEKHVHGHPSASGFLSPRMASWLSHLETSQVATGLYFTIVYQNARLEKEIPRSSLTNDWIAMLETGELSDVTLFVGPQRTPLRAHRLVLIARCDVFRRMFLTDCVESRTGNIEVPDVAPHVYQLFLRYLYGDQITIPLEFAIDLLALGDRYNLPRLKALCEECLRKHLTIMNAAKIFEAASLYDSKELKQVSLQFISNNFGEVVRTNGFASLDKHLILDILAKSPHFLRFTTQSLEEESAMTLELHKDEKQPPQMNENRDQDA</sequence>
<dbReference type="Pfam" id="PF25390">
    <property type="entry name" value="WD40_RLD"/>
    <property type="match status" value="1"/>
</dbReference>
<dbReference type="InterPro" id="IPR011333">
    <property type="entry name" value="SKP1/BTB/POZ_sf"/>
</dbReference>
<dbReference type="EMBL" id="JANCYU010000009">
    <property type="protein sequence ID" value="KAK4522882.1"/>
    <property type="molecule type" value="Genomic_DNA"/>
</dbReference>
<dbReference type="Gene3D" id="3.30.710.10">
    <property type="entry name" value="Potassium Channel Kv1.1, Chain A"/>
    <property type="match status" value="1"/>
</dbReference>
<keyword evidence="1" id="KW-0677">Repeat</keyword>
<feature type="repeat" description="RCC1" evidence="2">
    <location>
        <begin position="411"/>
        <end position="462"/>
    </location>
</feature>
<dbReference type="PROSITE" id="PS50097">
    <property type="entry name" value="BTB"/>
    <property type="match status" value="1"/>
</dbReference>
<feature type="region of interest" description="Disordered" evidence="3">
    <location>
        <begin position="662"/>
        <end position="681"/>
    </location>
</feature>
<evidence type="ECO:0000313" key="5">
    <source>
        <dbReference type="EMBL" id="KAK4522882.1"/>
    </source>
</evidence>
<comment type="caution">
    <text evidence="5">The sequence shown here is derived from an EMBL/GenBank/DDBJ whole genome shotgun (WGS) entry which is preliminary data.</text>
</comment>
<dbReference type="PRINTS" id="PR00633">
    <property type="entry name" value="RCCNDNSATION"/>
</dbReference>
<feature type="region of interest" description="Disordered" evidence="3">
    <location>
        <begin position="1"/>
        <end position="29"/>
    </location>
</feature>
<dbReference type="SUPFAM" id="SSF54695">
    <property type="entry name" value="POZ domain"/>
    <property type="match status" value="1"/>
</dbReference>
<dbReference type="InterPro" id="IPR009091">
    <property type="entry name" value="RCC1/BLIP-II"/>
</dbReference>